<dbReference type="EMBL" id="CP145607">
    <property type="protein sequence ID" value="WWM70076.1"/>
    <property type="molecule type" value="Genomic_DNA"/>
</dbReference>
<proteinExistence type="predicted"/>
<sequence length="66" mass="7064">MTEALAHLRATVKEITMFALGFLAGLISAPFVGLAVFAVINAILKNTPAPRNGKGTLMQRLIWPSN</sequence>
<keyword evidence="1" id="KW-1133">Transmembrane helix</keyword>
<keyword evidence="1" id="KW-0812">Transmembrane</keyword>
<organism evidence="2 3">
    <name type="scientific">Sphingomonas kaistensis</name>
    <dbReference type="NCBI Taxonomy" id="298708"/>
    <lineage>
        <taxon>Bacteria</taxon>
        <taxon>Pseudomonadati</taxon>
        <taxon>Pseudomonadota</taxon>
        <taxon>Alphaproteobacteria</taxon>
        <taxon>Sphingomonadales</taxon>
        <taxon>Sphingomonadaceae</taxon>
        <taxon>Sphingomonas</taxon>
    </lineage>
</organism>
<evidence type="ECO:0008006" key="4">
    <source>
        <dbReference type="Google" id="ProtNLM"/>
    </source>
</evidence>
<dbReference type="Proteomes" id="UP001382935">
    <property type="component" value="Chromosome"/>
</dbReference>
<evidence type="ECO:0000313" key="2">
    <source>
        <dbReference type="EMBL" id="WWM70076.1"/>
    </source>
</evidence>
<name>A0ABZ2FZ20_9SPHN</name>
<gene>
    <name evidence="2" type="ORF">V6R86_05110</name>
</gene>
<keyword evidence="1" id="KW-0472">Membrane</keyword>
<feature type="transmembrane region" description="Helical" evidence="1">
    <location>
        <begin position="15"/>
        <end position="44"/>
    </location>
</feature>
<reference evidence="2 3" key="1">
    <citation type="submission" date="2024-02" db="EMBL/GenBank/DDBJ databases">
        <title>Full genome sequence of Sphingomonas kaistensis.</title>
        <authorList>
            <person name="Poletto B.L."/>
            <person name="Silva G."/>
            <person name="Galante D."/>
            <person name="Campos K.R."/>
            <person name="Santos M.B.N."/>
            <person name="Sacchi C.T."/>
        </authorList>
    </citation>
    <scope>NUCLEOTIDE SEQUENCE [LARGE SCALE GENOMIC DNA]</scope>
    <source>
        <strain evidence="2 3">MA4R</strain>
    </source>
</reference>
<keyword evidence="3" id="KW-1185">Reference proteome</keyword>
<accession>A0ABZ2FZ20</accession>
<evidence type="ECO:0000313" key="3">
    <source>
        <dbReference type="Proteomes" id="UP001382935"/>
    </source>
</evidence>
<dbReference type="RefSeq" id="WP_338502690.1">
    <property type="nucleotide sequence ID" value="NZ_CP145607.1"/>
</dbReference>
<evidence type="ECO:0000256" key="1">
    <source>
        <dbReference type="SAM" id="Phobius"/>
    </source>
</evidence>
<protein>
    <recommendedName>
        <fullName evidence="4">AI-2E family transporter</fullName>
    </recommendedName>
</protein>